<dbReference type="EMBL" id="JRVC01000002">
    <property type="protein sequence ID" value="KHS48989.1"/>
    <property type="molecule type" value="Genomic_DNA"/>
</dbReference>
<accession>A0A0B8ZS06</accession>
<feature type="transmembrane region" description="Helical" evidence="1">
    <location>
        <begin position="334"/>
        <end position="357"/>
    </location>
</feature>
<dbReference type="InterPro" id="IPR029044">
    <property type="entry name" value="Nucleotide-diphossugar_trans"/>
</dbReference>
<comment type="caution">
    <text evidence="2">The sequence shown here is derived from an EMBL/GenBank/DDBJ whole genome shotgun (WGS) entry which is preliminary data.</text>
</comment>
<protein>
    <submittedName>
        <fullName evidence="2">Uncharacterized protein</fullName>
    </submittedName>
</protein>
<dbReference type="AlphaFoldDB" id="A0A0B8ZS06"/>
<dbReference type="Proteomes" id="UP000031338">
    <property type="component" value="Unassembled WGS sequence"/>
</dbReference>
<evidence type="ECO:0000256" key="1">
    <source>
        <dbReference type="SAM" id="Phobius"/>
    </source>
</evidence>
<sequence>MRVAVLSLIETSHPAQAAGASATTPSGLRGYLPIGGRSLLRHQIGLALSLGAKRLVVMAEGISGELVALQHVVEAGGAQFHVVATARALVPLLAPEDDVIVVGDGLIAMPDVFRDLIEAGPGVLTLPAESALPLGFERIDINHAFAGAMRFPGRIAAGLADLPPEWNAQSALLRLAVQARLPLRGVSAAMLGDGRWTMVRSEPEAHAAERQWLRLHTATGDAAEGSPGVLLAMAFVRRFGPAMLHAGTRPALIGLAAGILGLLGLGLGWLGNAATGFLLVGLSWLVERVASLMGQVERDSLLASGLERKAVALFHLIVDAGLVTLAAWRSELPYTSAIPFGLNWFTPILLVGGARLVRLALPRFPRSAWLEDRLVFGLLLAIVSVALPFDATIGLAVLALLGTCLLLLQLGRSPATERSPNSQLTSRP</sequence>
<organism evidence="2 3">
    <name type="scientific">Novosphingobium subterraneum</name>
    <dbReference type="NCBI Taxonomy" id="48936"/>
    <lineage>
        <taxon>Bacteria</taxon>
        <taxon>Pseudomonadati</taxon>
        <taxon>Pseudomonadota</taxon>
        <taxon>Alphaproteobacteria</taxon>
        <taxon>Sphingomonadales</taxon>
        <taxon>Sphingomonadaceae</taxon>
        <taxon>Novosphingobium</taxon>
    </lineage>
</organism>
<dbReference type="PATRIC" id="fig|48936.3.peg.431"/>
<keyword evidence="1" id="KW-0812">Transmembrane</keyword>
<dbReference type="STRING" id="48936.NJ75_00421"/>
<evidence type="ECO:0000313" key="3">
    <source>
        <dbReference type="Proteomes" id="UP000031338"/>
    </source>
</evidence>
<evidence type="ECO:0000313" key="2">
    <source>
        <dbReference type="EMBL" id="KHS48989.1"/>
    </source>
</evidence>
<dbReference type="RefSeq" id="WP_039331054.1">
    <property type="nucleotide sequence ID" value="NZ_JRVC01000002.1"/>
</dbReference>
<reference evidence="2 3" key="1">
    <citation type="submission" date="2014-10" db="EMBL/GenBank/DDBJ databases">
        <title>Draft genome sequence of Novosphingobium subterraneum DSM 12447.</title>
        <authorList>
            <person name="Gan H.M."/>
            <person name="Gan H.Y."/>
            <person name="Savka M.A."/>
        </authorList>
    </citation>
    <scope>NUCLEOTIDE SEQUENCE [LARGE SCALE GENOMIC DNA]</scope>
    <source>
        <strain evidence="2 3">DSM 12447</strain>
    </source>
</reference>
<keyword evidence="3" id="KW-1185">Reference proteome</keyword>
<keyword evidence="1" id="KW-1133">Transmembrane helix</keyword>
<dbReference type="SUPFAM" id="SSF53448">
    <property type="entry name" value="Nucleotide-diphospho-sugar transferases"/>
    <property type="match status" value="1"/>
</dbReference>
<feature type="transmembrane region" description="Helical" evidence="1">
    <location>
        <begin position="369"/>
        <end position="387"/>
    </location>
</feature>
<keyword evidence="1" id="KW-0472">Membrane</keyword>
<gene>
    <name evidence="2" type="ORF">NJ75_00421</name>
</gene>
<name>A0A0B8ZS06_9SPHN</name>
<proteinExistence type="predicted"/>
<feature type="transmembrane region" description="Helical" evidence="1">
    <location>
        <begin position="252"/>
        <end position="285"/>
    </location>
</feature>
<feature type="transmembrane region" description="Helical" evidence="1">
    <location>
        <begin position="310"/>
        <end position="328"/>
    </location>
</feature>